<dbReference type="FunFam" id="3.40.50.300:FF:000594">
    <property type="entry name" value="Pre-mRNA-splicing factor ATP-dependent RNA helicase"/>
    <property type="match status" value="1"/>
</dbReference>
<dbReference type="SUPFAM" id="SSF52540">
    <property type="entry name" value="P-loop containing nucleoside triphosphate hydrolases"/>
    <property type="match status" value="1"/>
</dbReference>
<dbReference type="PROSITE" id="PS51192">
    <property type="entry name" value="HELICASE_ATP_BIND_1"/>
    <property type="match status" value="1"/>
</dbReference>
<dbReference type="Pfam" id="PF04408">
    <property type="entry name" value="WHD_HA2"/>
    <property type="match status" value="1"/>
</dbReference>
<accession>L8GHC7</accession>
<feature type="domain" description="Helicase ATP-binding" evidence="10">
    <location>
        <begin position="406"/>
        <end position="570"/>
    </location>
</feature>
<dbReference type="GO" id="GO:0071013">
    <property type="term" value="C:catalytic step 2 spliceosome"/>
    <property type="evidence" value="ECO:0007669"/>
    <property type="project" value="TreeGrafter"/>
</dbReference>
<feature type="compositionally biased region" description="Pro residues" evidence="9">
    <location>
        <begin position="1103"/>
        <end position="1115"/>
    </location>
</feature>
<dbReference type="STRING" id="1257118.L8GHC7"/>
<dbReference type="Pfam" id="PF07717">
    <property type="entry name" value="OB_NTP_bind"/>
    <property type="match status" value="1"/>
</dbReference>
<evidence type="ECO:0000256" key="5">
    <source>
        <dbReference type="ARBA" id="ARBA00022806"/>
    </source>
</evidence>
<feature type="compositionally biased region" description="Basic and acidic residues" evidence="9">
    <location>
        <begin position="112"/>
        <end position="124"/>
    </location>
</feature>
<keyword evidence="7" id="KW-0508">mRNA splicing</keyword>
<dbReference type="KEGG" id="acan:ACA1_140170"/>
<dbReference type="PROSITE" id="PS51194">
    <property type="entry name" value="HELICASE_CTER"/>
    <property type="match status" value="1"/>
</dbReference>
<feature type="domain" description="Helicase C-terminal" evidence="11">
    <location>
        <begin position="595"/>
        <end position="768"/>
    </location>
</feature>
<evidence type="ECO:0000259" key="10">
    <source>
        <dbReference type="PROSITE" id="PS51192"/>
    </source>
</evidence>
<dbReference type="Pfam" id="PF00271">
    <property type="entry name" value="Helicase_C"/>
    <property type="match status" value="1"/>
</dbReference>
<feature type="compositionally biased region" description="Acidic residues" evidence="9">
    <location>
        <begin position="141"/>
        <end position="151"/>
    </location>
</feature>
<dbReference type="Proteomes" id="UP000011083">
    <property type="component" value="Unassembled WGS sequence"/>
</dbReference>
<evidence type="ECO:0000259" key="11">
    <source>
        <dbReference type="PROSITE" id="PS51194"/>
    </source>
</evidence>
<feature type="region of interest" description="Disordered" evidence="9">
    <location>
        <begin position="109"/>
        <end position="215"/>
    </location>
</feature>
<dbReference type="InterPro" id="IPR048333">
    <property type="entry name" value="HA2_WH"/>
</dbReference>
<dbReference type="GO" id="GO:0003723">
    <property type="term" value="F:RNA binding"/>
    <property type="evidence" value="ECO:0007669"/>
    <property type="project" value="TreeGrafter"/>
</dbReference>
<dbReference type="InterPro" id="IPR011709">
    <property type="entry name" value="DEAD-box_helicase_OB_fold"/>
</dbReference>
<feature type="compositionally biased region" description="Basic residues" evidence="9">
    <location>
        <begin position="1179"/>
        <end position="1195"/>
    </location>
</feature>
<comment type="catalytic activity">
    <reaction evidence="8">
        <text>ATP + H2O = ADP + phosphate + H(+)</text>
        <dbReference type="Rhea" id="RHEA:13065"/>
        <dbReference type="ChEBI" id="CHEBI:15377"/>
        <dbReference type="ChEBI" id="CHEBI:15378"/>
        <dbReference type="ChEBI" id="CHEBI:30616"/>
        <dbReference type="ChEBI" id="CHEBI:43474"/>
        <dbReference type="ChEBI" id="CHEBI:456216"/>
        <dbReference type="EC" id="3.6.4.13"/>
    </reaction>
</comment>
<dbReference type="GO" id="GO:0005524">
    <property type="term" value="F:ATP binding"/>
    <property type="evidence" value="ECO:0007669"/>
    <property type="project" value="UniProtKB-KW"/>
</dbReference>
<feature type="compositionally biased region" description="Basic and acidic residues" evidence="9">
    <location>
        <begin position="152"/>
        <end position="186"/>
    </location>
</feature>
<dbReference type="GO" id="GO:0003724">
    <property type="term" value="F:RNA helicase activity"/>
    <property type="evidence" value="ECO:0007669"/>
    <property type="project" value="UniProtKB-EC"/>
</dbReference>
<dbReference type="Pfam" id="PF21010">
    <property type="entry name" value="HA2_C"/>
    <property type="match status" value="1"/>
</dbReference>
<keyword evidence="4" id="KW-0378">Hydrolase</keyword>
<evidence type="ECO:0000256" key="3">
    <source>
        <dbReference type="ARBA" id="ARBA00022741"/>
    </source>
</evidence>
<dbReference type="InterPro" id="IPR014001">
    <property type="entry name" value="Helicase_ATP-bd"/>
</dbReference>
<dbReference type="VEuPathDB" id="AmoebaDB:ACA1_140170"/>
<feature type="region of interest" description="Disordered" evidence="9">
    <location>
        <begin position="1084"/>
        <end position="1140"/>
    </location>
</feature>
<keyword evidence="2" id="KW-0507">mRNA processing</keyword>
<dbReference type="EMBL" id="KB008128">
    <property type="protein sequence ID" value="ELR12133.1"/>
    <property type="molecule type" value="Genomic_DNA"/>
</dbReference>
<dbReference type="InterPro" id="IPR001650">
    <property type="entry name" value="Helicase_C-like"/>
</dbReference>
<feature type="region of interest" description="Disordered" evidence="9">
    <location>
        <begin position="1177"/>
        <end position="1204"/>
    </location>
</feature>
<dbReference type="Gene3D" id="1.20.120.1080">
    <property type="match status" value="1"/>
</dbReference>
<dbReference type="GO" id="GO:0008380">
    <property type="term" value="P:RNA splicing"/>
    <property type="evidence" value="ECO:0007669"/>
    <property type="project" value="UniProtKB-KW"/>
</dbReference>
<feature type="compositionally biased region" description="Basic residues" evidence="9">
    <location>
        <begin position="128"/>
        <end position="137"/>
    </location>
</feature>
<feature type="region of interest" description="Disordered" evidence="9">
    <location>
        <begin position="1431"/>
        <end position="1469"/>
    </location>
</feature>
<dbReference type="OrthoDB" id="10253254at2759"/>
<organism evidence="12 13">
    <name type="scientific">Acanthamoeba castellanii (strain ATCC 30010 / Neff)</name>
    <dbReference type="NCBI Taxonomy" id="1257118"/>
    <lineage>
        <taxon>Eukaryota</taxon>
        <taxon>Amoebozoa</taxon>
        <taxon>Discosea</taxon>
        <taxon>Longamoebia</taxon>
        <taxon>Centramoebida</taxon>
        <taxon>Acanthamoebidae</taxon>
        <taxon>Acanthamoeba</taxon>
    </lineage>
</organism>
<dbReference type="InterPro" id="IPR007502">
    <property type="entry name" value="Helicase-assoc_dom"/>
</dbReference>
<evidence type="ECO:0000256" key="1">
    <source>
        <dbReference type="ARBA" id="ARBA00012552"/>
    </source>
</evidence>
<dbReference type="PANTHER" id="PTHR18934:SF83">
    <property type="entry name" value="PRE-MRNA-SPLICING FACTOR ATP-DEPENDENT RNA HELICASE DHX16"/>
    <property type="match status" value="1"/>
</dbReference>
<protein>
    <recommendedName>
        <fullName evidence="1">RNA helicase</fullName>
        <ecNumber evidence="1">3.6.4.13</ecNumber>
    </recommendedName>
</protein>
<dbReference type="OMA" id="PQWCRES"/>
<evidence type="ECO:0000256" key="9">
    <source>
        <dbReference type="SAM" id="MobiDB-lite"/>
    </source>
</evidence>
<evidence type="ECO:0000256" key="6">
    <source>
        <dbReference type="ARBA" id="ARBA00022840"/>
    </source>
</evidence>
<proteinExistence type="predicted"/>
<evidence type="ECO:0000256" key="7">
    <source>
        <dbReference type="ARBA" id="ARBA00023187"/>
    </source>
</evidence>
<keyword evidence="3" id="KW-0547">Nucleotide-binding</keyword>
<dbReference type="EC" id="3.6.4.13" evidence="1"/>
<dbReference type="CDD" id="cd18791">
    <property type="entry name" value="SF2_C_RHA"/>
    <property type="match status" value="1"/>
</dbReference>
<dbReference type="InterPro" id="IPR027417">
    <property type="entry name" value="P-loop_NTPase"/>
</dbReference>
<dbReference type="PANTHER" id="PTHR18934">
    <property type="entry name" value="ATP-DEPENDENT RNA HELICASE"/>
    <property type="match status" value="1"/>
</dbReference>
<sequence>MDRALSTWVNDQLHGILGFAESSVVDYVIALARKSKDVGSLTRALADQDLPTGPQTTQFANQLWAKVGRGGSATAATTSRYAEEERRLAQVMAKNQQYKLVLDDDDEQAGVKAEKGAGAKRKADSSSSKKKSLRKKVKQESDDDEGDNDDNEPARKEEAAGAERGGEGLQEIREFEERLKKRDEQRTKKKAPGSAASRKAEEEAERRRAMDEAELDEARRISRIEYLKKREEQKMKEIEDDLKDELYLFGDVELTAAEKREMAKKRKLLELAKQRVTLTDEIDHYLPPEAYEDEQGRLDLKKKNAVLNARYVSKDEQVVDEQINWEQHQAKHALARFGAKDAKAKASADEKQYDLVFEDQIQFVQAEMMAGKIDEDAPPPVKKTLAETLAETRKALPVYPFREDLLKAVREHQILIIVGETGSGKTTQIPQYLYEDGYCAGGKKIACTQPRRVAAMSVAKRVADEIGTKLGNEVGYSIRFEDCTSDRTVLKYMTDGMLLREFLSEPDLSGYNVIMIDEAHERTLHTDILFGLVKDIARFRPDLKLLISSATLDAQKFSSFFDDAPIYTIPGRRYNVDIFYTKAPEADYLDASIVTVLQIHVTQPPGDILVFLTGQEEVETAAEVLAVRTRGLGTKIKELIICKIYSTLPSDMQVKIFEPTPPGARKVVLATNIAETSLTIDGITYVIDPGFSKQKSYNPRTGMESLIVTPISKASAEQRAGRAGRTAPGKCFRLYTAWAFRHELDENTIPEIQRTNLGNVVLLLKSLGINDLIHFDFMDPPPAETLIRALEELYALGALNERGELTKLGRRMAEFPIDPMMAKAILASEKYGCSEEMLSIVAMLNVNNSIFYRPKDKAVHADNARVNFNKPHGDHLTLLNVYNQWKEANHSMQWCFENFIQFRSMKRARDVRDQLEGLLERVEIEQTSAGDDHVAICKATTAGFFYHTAQLQRSGAYRTLKHKQSVQIHPSSALFQQLPRWVLYHELVFTTKEFMRQIIEIEPEWLVEIAPHYYKQSEIMDQAKRKMPKKAGSAGGFQKAEPCERCVRLNMADQCFWPTPAKRGRPPRHPHPTTAQPTVQILPAAPLDAGGGGAGDHVYAASVPPPQPRPPPEPEAAPMTRPTTTKKRRRHQGGDEQGLALGDGAAAAADLGSATTAFLVNTIVGLKADMRAMTAKMEKKLKKKKKKKKEKKKKKQDNNNNNNDVVVVELQRRVEQLEEDNVQLRIQLAHVAASRYGVAATNAGVFAAPPPPPPPPSFSCAQQRLRVGDNGQPGPEMLWCFPFLQHYDIPADRFVVDDIQKAIVVMAHPQGTERHIAFANHQFCGIVGFSMVELLGSQILGVSSLHEKHKLHHALQTRGQMGYSESTPCFLQLECKGTHFAKVASRAQFFFGADAQLRYSVLCVDQVLGVDLVSFTIEEARKKEEAEWALVSSSAARDRNDDGTSSSLTPPSASPAAGEGLCDEDDYSFGDFISSPSAIWAVPETMPPNRQT</sequence>
<dbReference type="Pfam" id="PF00270">
    <property type="entry name" value="DEAD"/>
    <property type="match status" value="1"/>
</dbReference>
<reference evidence="12 13" key="1">
    <citation type="journal article" date="2013" name="Genome Biol.">
        <title>Genome of Acanthamoeba castellanii highlights extensive lateral gene transfer and early evolution of tyrosine kinase signaling.</title>
        <authorList>
            <person name="Clarke M."/>
            <person name="Lohan A.J."/>
            <person name="Liu B."/>
            <person name="Lagkouvardos I."/>
            <person name="Roy S."/>
            <person name="Zafar N."/>
            <person name="Bertelli C."/>
            <person name="Schilde C."/>
            <person name="Kianianmomeni A."/>
            <person name="Burglin T.R."/>
            <person name="Frech C."/>
            <person name="Turcotte B."/>
            <person name="Kopec K.O."/>
            <person name="Synnott J.M."/>
            <person name="Choo C."/>
            <person name="Paponov I."/>
            <person name="Finkler A."/>
            <person name="Soon Heng Tan C."/>
            <person name="Hutchins A.P."/>
            <person name="Weinmeier T."/>
            <person name="Rattei T."/>
            <person name="Chu J.S."/>
            <person name="Gimenez G."/>
            <person name="Irimia M."/>
            <person name="Rigden D.J."/>
            <person name="Fitzpatrick D.A."/>
            <person name="Lorenzo-Morales J."/>
            <person name="Bateman A."/>
            <person name="Chiu C.H."/>
            <person name="Tang P."/>
            <person name="Hegemann P."/>
            <person name="Fromm H."/>
            <person name="Raoult D."/>
            <person name="Greub G."/>
            <person name="Miranda-Saavedra D."/>
            <person name="Chen N."/>
            <person name="Nash P."/>
            <person name="Ginger M.L."/>
            <person name="Horn M."/>
            <person name="Schaap P."/>
            <person name="Caler L."/>
            <person name="Loftus B."/>
        </authorList>
    </citation>
    <scope>NUCLEOTIDE SEQUENCE [LARGE SCALE GENOMIC DNA]</scope>
    <source>
        <strain evidence="12 13">Neff</strain>
    </source>
</reference>
<dbReference type="Gene3D" id="3.40.50.300">
    <property type="entry name" value="P-loop containing nucleotide triphosphate hydrolases"/>
    <property type="match status" value="2"/>
</dbReference>
<evidence type="ECO:0000256" key="2">
    <source>
        <dbReference type="ARBA" id="ARBA00022664"/>
    </source>
</evidence>
<gene>
    <name evidence="12" type="ORF">ACA1_140170</name>
</gene>
<dbReference type="GeneID" id="14912614"/>
<keyword evidence="6" id="KW-0067">ATP-binding</keyword>
<dbReference type="RefSeq" id="XP_004334146.1">
    <property type="nucleotide sequence ID" value="XM_004334098.1"/>
</dbReference>
<evidence type="ECO:0000313" key="13">
    <source>
        <dbReference type="Proteomes" id="UP000011083"/>
    </source>
</evidence>
<evidence type="ECO:0000256" key="4">
    <source>
        <dbReference type="ARBA" id="ARBA00022801"/>
    </source>
</evidence>
<keyword evidence="5 12" id="KW-0347">Helicase</keyword>
<feature type="compositionally biased region" description="Low complexity" evidence="9">
    <location>
        <begin position="1444"/>
        <end position="1457"/>
    </location>
</feature>
<dbReference type="SMART" id="SM00847">
    <property type="entry name" value="HA2"/>
    <property type="match status" value="1"/>
</dbReference>
<dbReference type="FunFam" id="1.20.120.1080:FF:000001">
    <property type="entry name" value="Pre-mRNA-splicing factor ATP-dependent RNA helicase"/>
    <property type="match status" value="1"/>
</dbReference>
<name>L8GHC7_ACACF</name>
<evidence type="ECO:0000256" key="8">
    <source>
        <dbReference type="ARBA" id="ARBA00047984"/>
    </source>
</evidence>
<dbReference type="GO" id="GO:0006397">
    <property type="term" value="P:mRNA processing"/>
    <property type="evidence" value="ECO:0007669"/>
    <property type="project" value="UniProtKB-KW"/>
</dbReference>
<evidence type="ECO:0000313" key="12">
    <source>
        <dbReference type="EMBL" id="ELR12133.1"/>
    </source>
</evidence>
<feature type="compositionally biased region" description="Basic and acidic residues" evidence="9">
    <location>
        <begin position="198"/>
        <end position="215"/>
    </location>
</feature>
<keyword evidence="13" id="KW-1185">Reference proteome</keyword>
<dbReference type="SMART" id="SM00487">
    <property type="entry name" value="DEXDc"/>
    <property type="match status" value="1"/>
</dbReference>
<dbReference type="InterPro" id="IPR011545">
    <property type="entry name" value="DEAD/DEAH_box_helicase_dom"/>
</dbReference>
<dbReference type="FunFam" id="3.40.50.300:FF:000007">
    <property type="entry name" value="Pre-mRNA-splicing factor ATP-dependent RNA helicase"/>
    <property type="match status" value="1"/>
</dbReference>
<dbReference type="GO" id="GO:0016787">
    <property type="term" value="F:hydrolase activity"/>
    <property type="evidence" value="ECO:0007669"/>
    <property type="project" value="UniProtKB-KW"/>
</dbReference>
<dbReference type="SMART" id="SM00490">
    <property type="entry name" value="HELICc"/>
    <property type="match status" value="1"/>
</dbReference>